<reference evidence="2 3" key="1">
    <citation type="journal article" date="2023" name="Microbiol. Spectr.">
        <title>Symbiosis of Carpenter Bees with Uncharacterized Lactic Acid Bacteria Showing NAD Auxotrophy.</title>
        <authorList>
            <person name="Kawasaki S."/>
            <person name="Ozawa K."/>
            <person name="Mori T."/>
            <person name="Yamamoto A."/>
            <person name="Ito M."/>
            <person name="Ohkuma M."/>
            <person name="Sakamoto M."/>
            <person name="Matsutani M."/>
        </authorList>
    </citation>
    <scope>NUCLEOTIDE SEQUENCE [LARGE SCALE GENOMIC DNA]</scope>
    <source>
        <strain evidence="2 3">KimH</strain>
    </source>
</reference>
<evidence type="ECO:0000313" key="2">
    <source>
        <dbReference type="EMBL" id="BDR54758.1"/>
    </source>
</evidence>
<proteinExistence type="predicted"/>
<accession>A0ABM8BCW2</accession>
<keyword evidence="3" id="KW-1185">Reference proteome</keyword>
<evidence type="ECO:0008006" key="4">
    <source>
        <dbReference type="Google" id="ProtNLM"/>
    </source>
</evidence>
<dbReference type="EMBL" id="AP026800">
    <property type="protein sequence ID" value="BDR54758.1"/>
    <property type="molecule type" value="Genomic_DNA"/>
</dbReference>
<evidence type="ECO:0000313" key="3">
    <source>
        <dbReference type="Proteomes" id="UP001321748"/>
    </source>
</evidence>
<evidence type="ECO:0000256" key="1">
    <source>
        <dbReference type="SAM" id="MobiDB-lite"/>
    </source>
</evidence>
<sequence>MDQVNEWYFNTSSGQAEQGKLSPLEQRMGPYPSKEAAEQAWKIAQQRNKKWEEDNKKWKQSWDGTANQSEDSEQDDTLL</sequence>
<name>A0ABM8BCW2_9BIFI</name>
<dbReference type="Proteomes" id="UP001321748">
    <property type="component" value="Chromosome"/>
</dbReference>
<feature type="region of interest" description="Disordered" evidence="1">
    <location>
        <begin position="1"/>
        <end position="79"/>
    </location>
</feature>
<feature type="compositionally biased region" description="Acidic residues" evidence="1">
    <location>
        <begin position="70"/>
        <end position="79"/>
    </location>
</feature>
<dbReference type="RefSeq" id="WP_317642272.1">
    <property type="nucleotide sequence ID" value="NZ_AP026800.1"/>
</dbReference>
<organism evidence="2 3">
    <name type="scientific">Bombiscardovia apis</name>
    <dbReference type="NCBI Taxonomy" id="2932182"/>
    <lineage>
        <taxon>Bacteria</taxon>
        <taxon>Bacillati</taxon>
        <taxon>Actinomycetota</taxon>
        <taxon>Actinomycetes</taxon>
        <taxon>Bifidobacteriales</taxon>
        <taxon>Bifidobacteriaceae</taxon>
        <taxon>Bombiscardovia</taxon>
    </lineage>
</organism>
<gene>
    <name evidence="2" type="ORF">KIMH_08690</name>
</gene>
<protein>
    <recommendedName>
        <fullName evidence="4">Methionine aminopeptidase</fullName>
    </recommendedName>
</protein>